<reference evidence="2 3" key="1">
    <citation type="submission" date="2016-09" db="EMBL/GenBank/DDBJ databases">
        <title>Extensive genetic diversity and differential bi-allelic expression allows diatom success in the polar Southern Ocean.</title>
        <authorList>
            <consortium name="DOE Joint Genome Institute"/>
            <person name="Mock T."/>
            <person name="Otillar R.P."/>
            <person name="Strauss J."/>
            <person name="Dupont C."/>
            <person name="Frickenhaus S."/>
            <person name="Maumus F."/>
            <person name="Mcmullan M."/>
            <person name="Sanges R."/>
            <person name="Schmutz J."/>
            <person name="Toseland A."/>
            <person name="Valas R."/>
            <person name="Veluchamy A."/>
            <person name="Ward B.J."/>
            <person name="Allen A."/>
            <person name="Barry K."/>
            <person name="Falciatore A."/>
            <person name="Ferrante M."/>
            <person name="Fortunato A.E."/>
            <person name="Gloeckner G."/>
            <person name="Gruber A."/>
            <person name="Hipkin R."/>
            <person name="Janech M."/>
            <person name="Kroth P."/>
            <person name="Leese F."/>
            <person name="Lindquist E."/>
            <person name="Lyon B.R."/>
            <person name="Martin J."/>
            <person name="Mayer C."/>
            <person name="Parker M."/>
            <person name="Quesneville H."/>
            <person name="Raymond J."/>
            <person name="Uhlig C."/>
            <person name="Valentin K.U."/>
            <person name="Worden A.Z."/>
            <person name="Armbrust E.V."/>
            <person name="Bowler C."/>
            <person name="Green B."/>
            <person name="Moulton V."/>
            <person name="Van Oosterhout C."/>
            <person name="Grigoriev I."/>
        </authorList>
    </citation>
    <scope>NUCLEOTIDE SEQUENCE [LARGE SCALE GENOMIC DNA]</scope>
    <source>
        <strain evidence="2 3">CCMP1102</strain>
    </source>
</reference>
<protein>
    <submittedName>
        <fullName evidence="2">Uncharacterized protein</fullName>
    </submittedName>
</protein>
<feature type="chain" id="PRO_5009192151" evidence="1">
    <location>
        <begin position="21"/>
        <end position="202"/>
    </location>
</feature>
<evidence type="ECO:0000313" key="3">
    <source>
        <dbReference type="Proteomes" id="UP000095751"/>
    </source>
</evidence>
<evidence type="ECO:0000256" key="1">
    <source>
        <dbReference type="SAM" id="SignalP"/>
    </source>
</evidence>
<name>A0A1E7ENT8_9STRA</name>
<sequence length="202" mass="21906">MKFSIASIATIAALFSVTEARVSRELKPSKSSKSEKSTKGARRQALIGDCSQLANTSFEVETEYLLDSNIAYTYPCSGSYLRYFGSNFNLLADVREAINARGRELGMDVDCANLCDIDNDSFDTDTKSGAGDLFDLENSDILCDPITGVLNDPNQVRNDDFDNPNGNACECDPERGYVAGCALCFGTVSFKVNTCLDSSAFL</sequence>
<dbReference type="KEGG" id="fcy:FRACYDRAFT_251242"/>
<proteinExistence type="predicted"/>
<gene>
    <name evidence="2" type="ORF">FRACYDRAFT_251242</name>
</gene>
<evidence type="ECO:0000313" key="2">
    <source>
        <dbReference type="EMBL" id="OEU07437.1"/>
    </source>
</evidence>
<organism evidence="2 3">
    <name type="scientific">Fragilariopsis cylindrus CCMP1102</name>
    <dbReference type="NCBI Taxonomy" id="635003"/>
    <lineage>
        <taxon>Eukaryota</taxon>
        <taxon>Sar</taxon>
        <taxon>Stramenopiles</taxon>
        <taxon>Ochrophyta</taxon>
        <taxon>Bacillariophyta</taxon>
        <taxon>Bacillariophyceae</taxon>
        <taxon>Bacillariophycidae</taxon>
        <taxon>Bacillariales</taxon>
        <taxon>Bacillariaceae</taxon>
        <taxon>Fragilariopsis</taxon>
    </lineage>
</organism>
<keyword evidence="3" id="KW-1185">Reference proteome</keyword>
<dbReference type="Proteomes" id="UP000095751">
    <property type="component" value="Unassembled WGS sequence"/>
</dbReference>
<feature type="signal peptide" evidence="1">
    <location>
        <begin position="1"/>
        <end position="20"/>
    </location>
</feature>
<keyword evidence="1" id="KW-0732">Signal</keyword>
<dbReference type="EMBL" id="KV784386">
    <property type="protein sequence ID" value="OEU07437.1"/>
    <property type="molecule type" value="Genomic_DNA"/>
</dbReference>
<dbReference type="InParanoid" id="A0A1E7ENT8"/>
<accession>A0A1E7ENT8</accession>
<dbReference type="AlphaFoldDB" id="A0A1E7ENT8"/>